<dbReference type="OrthoDB" id="2283182at2759"/>
<gene>
    <name evidence="1" type="ORF">CU097_003558</name>
</gene>
<name>A0A367ITL7_RHIAZ</name>
<sequence length="354" mass="41324">MLRLCYGYVTDSFAYTMFIGWRILKVTVTLRKRPGTDQTSKFILKHHDVKSIITKAIVDIDGDAYRIGDAEWDDGTRSDVLYEPVNESLQQPPIIVEVQTTVDTEFMNRAVHYCVMAYRRYKTLPMLLIFATNTTTIPTDNMHRSNVFCGLSLPCEYWAKKCYLINLASASSVSINIHEPFQALSMFLLNQQTCLLESNSWKDPTMRRLFQIARDALQQSIERETELLDAITSICDASIKHYEQILNTAERLQYDSPNIRQEVVCGMQKLQQVKRRFEEVDSLQEPTDQGNLATSADEERYQNTMEFVEKYKTTRKRMNWRDCHKQLTQKSNVIKYKNPEVLRVQFSRFKKSNQ</sequence>
<dbReference type="Proteomes" id="UP000252139">
    <property type="component" value="Unassembled WGS sequence"/>
</dbReference>
<proteinExistence type="predicted"/>
<comment type="caution">
    <text evidence="1">The sequence shown here is derived from an EMBL/GenBank/DDBJ whole genome shotgun (WGS) entry which is preliminary data.</text>
</comment>
<organism evidence="1 2">
    <name type="scientific">Rhizopus azygosporus</name>
    <name type="common">Rhizopus microsporus var. azygosporus</name>
    <dbReference type="NCBI Taxonomy" id="86630"/>
    <lineage>
        <taxon>Eukaryota</taxon>
        <taxon>Fungi</taxon>
        <taxon>Fungi incertae sedis</taxon>
        <taxon>Mucoromycota</taxon>
        <taxon>Mucoromycotina</taxon>
        <taxon>Mucoromycetes</taxon>
        <taxon>Mucorales</taxon>
        <taxon>Mucorineae</taxon>
        <taxon>Rhizopodaceae</taxon>
        <taxon>Rhizopus</taxon>
    </lineage>
</organism>
<evidence type="ECO:0000313" key="2">
    <source>
        <dbReference type="Proteomes" id="UP000252139"/>
    </source>
</evidence>
<evidence type="ECO:0000313" key="1">
    <source>
        <dbReference type="EMBL" id="RCH80811.1"/>
    </source>
</evidence>
<reference evidence="1 2" key="1">
    <citation type="journal article" date="2018" name="G3 (Bethesda)">
        <title>Phylogenetic and Phylogenomic Definition of Rhizopus Species.</title>
        <authorList>
            <person name="Gryganskyi A.P."/>
            <person name="Golan J."/>
            <person name="Dolatabadi S."/>
            <person name="Mondo S."/>
            <person name="Robb S."/>
            <person name="Idnurm A."/>
            <person name="Muszewska A."/>
            <person name="Steczkiewicz K."/>
            <person name="Masonjones S."/>
            <person name="Liao H.L."/>
            <person name="Gajdeczka M.T."/>
            <person name="Anike F."/>
            <person name="Vuek A."/>
            <person name="Anishchenko I.M."/>
            <person name="Voigt K."/>
            <person name="de Hoog G.S."/>
            <person name="Smith M.E."/>
            <person name="Heitman J."/>
            <person name="Vilgalys R."/>
            <person name="Stajich J.E."/>
        </authorList>
    </citation>
    <scope>NUCLEOTIDE SEQUENCE [LARGE SCALE GENOMIC DNA]</scope>
    <source>
        <strain evidence="1 2">CBS 357.93</strain>
    </source>
</reference>
<keyword evidence="2" id="KW-1185">Reference proteome</keyword>
<dbReference type="EMBL" id="PJQL01003724">
    <property type="protein sequence ID" value="RCH80811.1"/>
    <property type="molecule type" value="Genomic_DNA"/>
</dbReference>
<accession>A0A367ITL7</accession>
<dbReference type="AlphaFoldDB" id="A0A367ITL7"/>
<protein>
    <submittedName>
        <fullName evidence="1">Uncharacterized protein</fullName>
    </submittedName>
</protein>